<sequence>MKTFEEWIIIANKTFNNKYKYNKIFKKDKYNFFEIVCETHGIFEKKIQNHILKQQGCSLCSKPSRLTNNLFIDKATKIHGDKYDYTQVEYKNGNTKIKIICKEHGIFVQLPQNHLKGQNCPICSNRFKFTNEIFIEKAQKIHGNKYGYAEINYINNQTKIKILCKEHGYFNQIPMNHLKGNQCYKCSNIVKTNDDFIAKANIIHKNMYIYDKTNYKSARKKVIIECTIHGEFTQSPNDHLNGCGCQRCSIL</sequence>
<dbReference type="AlphaFoldDB" id="A0A6C0HMM5"/>
<reference evidence="1" key="1">
    <citation type="journal article" date="2020" name="Nature">
        <title>Giant virus diversity and host interactions through global metagenomics.</title>
        <authorList>
            <person name="Schulz F."/>
            <person name="Roux S."/>
            <person name="Paez-Espino D."/>
            <person name="Jungbluth S."/>
            <person name="Walsh D.A."/>
            <person name="Denef V.J."/>
            <person name="McMahon K.D."/>
            <person name="Konstantinidis K.T."/>
            <person name="Eloe-Fadrosh E.A."/>
            <person name="Kyrpides N.C."/>
            <person name="Woyke T."/>
        </authorList>
    </citation>
    <scope>NUCLEOTIDE SEQUENCE</scope>
    <source>
        <strain evidence="1">GVMAG-M-3300023184-13</strain>
    </source>
</reference>
<organism evidence="1">
    <name type="scientific">viral metagenome</name>
    <dbReference type="NCBI Taxonomy" id="1070528"/>
    <lineage>
        <taxon>unclassified sequences</taxon>
        <taxon>metagenomes</taxon>
        <taxon>organismal metagenomes</taxon>
    </lineage>
</organism>
<accession>A0A6C0HMM5</accession>
<proteinExistence type="predicted"/>
<evidence type="ECO:0000313" key="1">
    <source>
        <dbReference type="EMBL" id="QHT81365.1"/>
    </source>
</evidence>
<protein>
    <submittedName>
        <fullName evidence="1">Uncharacterized protein</fullName>
    </submittedName>
</protein>
<name>A0A6C0HMM5_9ZZZZ</name>
<dbReference type="EMBL" id="MN739981">
    <property type="protein sequence ID" value="QHT81365.1"/>
    <property type="molecule type" value="Genomic_DNA"/>
</dbReference>